<evidence type="ECO:0000256" key="1">
    <source>
        <dbReference type="SAM" id="MobiDB-lite"/>
    </source>
</evidence>
<dbReference type="PANTHER" id="PTHR11695:SF294">
    <property type="entry name" value="RETICULON-4-INTERACTING PROTEIN 1, MITOCHONDRIAL"/>
    <property type="match status" value="1"/>
</dbReference>
<name>A0A5M3MUK5_CONPW</name>
<evidence type="ECO:0000313" key="3">
    <source>
        <dbReference type="Proteomes" id="UP000053558"/>
    </source>
</evidence>
<keyword evidence="3" id="KW-1185">Reference proteome</keyword>
<feature type="region of interest" description="Disordered" evidence="1">
    <location>
        <begin position="84"/>
        <end position="118"/>
    </location>
</feature>
<dbReference type="KEGG" id="cput:CONPUDRAFT_123377"/>
<dbReference type="InterPro" id="IPR011032">
    <property type="entry name" value="GroES-like_sf"/>
</dbReference>
<dbReference type="Gene3D" id="3.90.180.10">
    <property type="entry name" value="Medium-chain alcohol dehydrogenases, catalytic domain"/>
    <property type="match status" value="1"/>
</dbReference>
<dbReference type="OrthoDB" id="201656at2759"/>
<organism evidence="2 3">
    <name type="scientific">Coniophora puteana (strain RWD-64-598)</name>
    <name type="common">Brown rot fungus</name>
    <dbReference type="NCBI Taxonomy" id="741705"/>
    <lineage>
        <taxon>Eukaryota</taxon>
        <taxon>Fungi</taxon>
        <taxon>Dikarya</taxon>
        <taxon>Basidiomycota</taxon>
        <taxon>Agaricomycotina</taxon>
        <taxon>Agaricomycetes</taxon>
        <taxon>Agaricomycetidae</taxon>
        <taxon>Boletales</taxon>
        <taxon>Coniophorineae</taxon>
        <taxon>Coniophoraceae</taxon>
        <taxon>Coniophora</taxon>
    </lineage>
</organism>
<dbReference type="GO" id="GO:0005739">
    <property type="term" value="C:mitochondrion"/>
    <property type="evidence" value="ECO:0007669"/>
    <property type="project" value="TreeGrafter"/>
</dbReference>
<protein>
    <submittedName>
        <fullName evidence="2">Uncharacterized protein</fullName>
    </submittedName>
</protein>
<feature type="compositionally biased region" description="Basic and acidic residues" evidence="1">
    <location>
        <begin position="100"/>
        <end position="113"/>
    </location>
</feature>
<accession>A0A5M3MUK5</accession>
<dbReference type="Proteomes" id="UP000053558">
    <property type="component" value="Unassembled WGS sequence"/>
</dbReference>
<dbReference type="SUPFAM" id="SSF50129">
    <property type="entry name" value="GroES-like"/>
    <property type="match status" value="1"/>
</dbReference>
<gene>
    <name evidence="2" type="ORF">CONPUDRAFT_123377</name>
</gene>
<dbReference type="EMBL" id="JH711577">
    <property type="protein sequence ID" value="EIW82444.1"/>
    <property type="molecule type" value="Genomic_DNA"/>
</dbReference>
<dbReference type="RefSeq" id="XP_007768103.1">
    <property type="nucleotide sequence ID" value="XM_007769913.1"/>
</dbReference>
<dbReference type="OMA" id="YAWINIS"/>
<proteinExistence type="predicted"/>
<dbReference type="AlphaFoldDB" id="A0A5M3MUK5"/>
<reference evidence="3" key="1">
    <citation type="journal article" date="2012" name="Science">
        <title>The Paleozoic origin of enzymatic lignin decomposition reconstructed from 31 fungal genomes.</title>
        <authorList>
            <person name="Floudas D."/>
            <person name="Binder M."/>
            <person name="Riley R."/>
            <person name="Barry K."/>
            <person name="Blanchette R.A."/>
            <person name="Henrissat B."/>
            <person name="Martinez A.T."/>
            <person name="Otillar R."/>
            <person name="Spatafora J.W."/>
            <person name="Yadav J.S."/>
            <person name="Aerts A."/>
            <person name="Benoit I."/>
            <person name="Boyd A."/>
            <person name="Carlson A."/>
            <person name="Copeland A."/>
            <person name="Coutinho P.M."/>
            <person name="de Vries R.P."/>
            <person name="Ferreira P."/>
            <person name="Findley K."/>
            <person name="Foster B."/>
            <person name="Gaskell J."/>
            <person name="Glotzer D."/>
            <person name="Gorecki P."/>
            <person name="Heitman J."/>
            <person name="Hesse C."/>
            <person name="Hori C."/>
            <person name="Igarashi K."/>
            <person name="Jurgens J.A."/>
            <person name="Kallen N."/>
            <person name="Kersten P."/>
            <person name="Kohler A."/>
            <person name="Kuees U."/>
            <person name="Kumar T.K.A."/>
            <person name="Kuo A."/>
            <person name="LaButti K."/>
            <person name="Larrondo L.F."/>
            <person name="Lindquist E."/>
            <person name="Ling A."/>
            <person name="Lombard V."/>
            <person name="Lucas S."/>
            <person name="Lundell T."/>
            <person name="Martin R."/>
            <person name="McLaughlin D.J."/>
            <person name="Morgenstern I."/>
            <person name="Morin E."/>
            <person name="Murat C."/>
            <person name="Nagy L.G."/>
            <person name="Nolan M."/>
            <person name="Ohm R.A."/>
            <person name="Patyshakuliyeva A."/>
            <person name="Rokas A."/>
            <person name="Ruiz-Duenas F.J."/>
            <person name="Sabat G."/>
            <person name="Salamov A."/>
            <person name="Samejima M."/>
            <person name="Schmutz J."/>
            <person name="Slot J.C."/>
            <person name="St John F."/>
            <person name="Stenlid J."/>
            <person name="Sun H."/>
            <person name="Sun S."/>
            <person name="Syed K."/>
            <person name="Tsang A."/>
            <person name="Wiebenga A."/>
            <person name="Young D."/>
            <person name="Pisabarro A."/>
            <person name="Eastwood D.C."/>
            <person name="Martin F."/>
            <person name="Cullen D."/>
            <person name="Grigoriev I.V."/>
            <person name="Hibbett D.S."/>
        </authorList>
    </citation>
    <scope>NUCLEOTIDE SEQUENCE [LARGE SCALE GENOMIC DNA]</scope>
    <source>
        <strain evidence="3">RWD-64-598 SS2</strain>
    </source>
</reference>
<comment type="caution">
    <text evidence="2">The sequence shown here is derived from an EMBL/GenBank/DDBJ whole genome shotgun (WGS) entry which is preliminary data.</text>
</comment>
<dbReference type="InterPro" id="IPR050700">
    <property type="entry name" value="YIM1/Zinc_Alcohol_DH_Fams"/>
</dbReference>
<feature type="region of interest" description="Disordered" evidence="1">
    <location>
        <begin position="320"/>
        <end position="344"/>
    </location>
</feature>
<dbReference type="PANTHER" id="PTHR11695">
    <property type="entry name" value="ALCOHOL DEHYDROGENASE RELATED"/>
    <property type="match status" value="1"/>
</dbReference>
<dbReference type="GeneID" id="19199755"/>
<sequence length="569" mass="62325">MATVEIVRGIAGKDRSGKARANLFSVGWFSKDKSKRDHREAEVDIPLGFTAYRSPPSYVGGNSVLVQVWAVGLDGTDARLVGLDPSPSSSSLATSPYSSDGEKFNTLKDDRIKTPSPGYTPGRSFVGRVLETGWEVREEIIKRGEWVYGLYPVNKSGALAEFIIVDRHRIHRVPHPWMPPAAAAPFQVSNPSRFQGGDATPEMDGKKGLTIDELALLPLIGLPAHRAVRSLAELTHTLAKPHSLSSPTGEGSGIQERYHRAMSGVDQEIKEDMSEIGDQRVHIRPRVLILRAHDGPGALALKLLVRSGWSVWAHVPVPFPLPGPKESPDEETLDEKESEKDVRRSTLHAIETRLRDWGAQETGSVIALQKYLSLMRVHFDAVLDTLGGREVWEAGRMLLSQPVHDKSRQDVPAQFTTTVGDIPDRIVATAGDHFRAGVRSLRVGSGKDLNAELQEQMEALPPEIKRSKEKPRAVQYSWVNIVSDVDWDGSDVRDTLFSVLKAALDDKILPHVTCSDFKRPNKGKGVAKRAAMSANLEGGKVIPFENTPSVFKQGGGLEYGGTIVSRIVG</sequence>
<evidence type="ECO:0000313" key="2">
    <source>
        <dbReference type="EMBL" id="EIW82444.1"/>
    </source>
</evidence>
<feature type="compositionally biased region" description="Low complexity" evidence="1">
    <location>
        <begin position="85"/>
        <end position="99"/>
    </location>
</feature>
<feature type="compositionally biased region" description="Basic and acidic residues" evidence="1">
    <location>
        <begin position="335"/>
        <end position="344"/>
    </location>
</feature>